<dbReference type="AlphaFoldDB" id="A0A2W7MK16"/>
<keyword evidence="2" id="KW-0378">Hydrolase</keyword>
<gene>
    <name evidence="5" type="ORF">C7437_101177</name>
</gene>
<evidence type="ECO:0000313" key="5">
    <source>
        <dbReference type="EMBL" id="PZX07070.1"/>
    </source>
</evidence>
<dbReference type="PANTHER" id="PTHR42693:SF53">
    <property type="entry name" value="ENDO-4-O-SULFATASE"/>
    <property type="match status" value="1"/>
</dbReference>
<dbReference type="Gene3D" id="3.40.720.10">
    <property type="entry name" value="Alkaline Phosphatase, subunit A"/>
    <property type="match status" value="1"/>
</dbReference>
<evidence type="ECO:0000313" key="6">
    <source>
        <dbReference type="Proteomes" id="UP000248646"/>
    </source>
</evidence>
<dbReference type="PANTHER" id="PTHR42693">
    <property type="entry name" value="ARYLSULFATASE FAMILY MEMBER"/>
    <property type="match status" value="1"/>
</dbReference>
<organism evidence="5 6">
    <name type="scientific">Psychrobacillus insolitus</name>
    <dbReference type="NCBI Taxonomy" id="1461"/>
    <lineage>
        <taxon>Bacteria</taxon>
        <taxon>Bacillati</taxon>
        <taxon>Bacillota</taxon>
        <taxon>Bacilli</taxon>
        <taxon>Bacillales</taxon>
        <taxon>Bacillaceae</taxon>
        <taxon>Psychrobacillus</taxon>
    </lineage>
</organism>
<dbReference type="Proteomes" id="UP000248646">
    <property type="component" value="Unassembled WGS sequence"/>
</dbReference>
<dbReference type="SUPFAM" id="SSF53649">
    <property type="entry name" value="Alkaline phosphatase-like"/>
    <property type="match status" value="1"/>
</dbReference>
<dbReference type="Pfam" id="PF00884">
    <property type="entry name" value="Sulfatase"/>
    <property type="match status" value="1"/>
</dbReference>
<evidence type="ECO:0000256" key="1">
    <source>
        <dbReference type="ARBA" id="ARBA00008779"/>
    </source>
</evidence>
<comment type="similarity">
    <text evidence="1">Belongs to the sulfatase family.</text>
</comment>
<dbReference type="GO" id="GO:0004065">
    <property type="term" value="F:arylsulfatase activity"/>
    <property type="evidence" value="ECO:0007669"/>
    <property type="project" value="TreeGrafter"/>
</dbReference>
<proteinExistence type="inferred from homology"/>
<evidence type="ECO:0000259" key="4">
    <source>
        <dbReference type="Pfam" id="PF00884"/>
    </source>
</evidence>
<dbReference type="InterPro" id="IPR017850">
    <property type="entry name" value="Alkaline_phosphatase_core_sf"/>
</dbReference>
<dbReference type="InterPro" id="IPR050738">
    <property type="entry name" value="Sulfatase"/>
</dbReference>
<reference evidence="5 6" key="1">
    <citation type="submission" date="2018-06" db="EMBL/GenBank/DDBJ databases">
        <title>Genomic Encyclopedia of Type Strains, Phase IV (KMG-IV): sequencing the most valuable type-strain genomes for metagenomic binning, comparative biology and taxonomic classification.</title>
        <authorList>
            <person name="Goeker M."/>
        </authorList>
    </citation>
    <scope>NUCLEOTIDE SEQUENCE [LARGE SCALE GENOMIC DNA]</scope>
    <source>
        <strain evidence="5 6">DSM 5</strain>
    </source>
</reference>
<dbReference type="EMBL" id="QKZI01000001">
    <property type="protein sequence ID" value="PZX07070.1"/>
    <property type="molecule type" value="Genomic_DNA"/>
</dbReference>
<keyword evidence="6" id="KW-1185">Reference proteome</keyword>
<dbReference type="InterPro" id="IPR000917">
    <property type="entry name" value="Sulfatase_N"/>
</dbReference>
<feature type="domain" description="Sulfatase N-terminal" evidence="4">
    <location>
        <begin position="11"/>
        <end position="394"/>
    </location>
</feature>
<name>A0A2W7MK16_9BACI</name>
<protein>
    <submittedName>
        <fullName evidence="5">Arylsulfatase A-like enzyme</fullName>
    </submittedName>
</protein>
<dbReference type="RefSeq" id="WP_245909175.1">
    <property type="nucleotide sequence ID" value="NZ_QKZI01000001.1"/>
</dbReference>
<accession>A0A2W7MK16</accession>
<evidence type="ECO:0000256" key="3">
    <source>
        <dbReference type="SAM" id="MobiDB-lite"/>
    </source>
</evidence>
<feature type="compositionally biased region" description="Basic and acidic residues" evidence="3">
    <location>
        <begin position="589"/>
        <end position="602"/>
    </location>
</feature>
<evidence type="ECO:0000256" key="2">
    <source>
        <dbReference type="ARBA" id="ARBA00022801"/>
    </source>
</evidence>
<comment type="caution">
    <text evidence="5">The sequence shown here is derived from an EMBL/GenBank/DDBJ whole genome shotgun (WGS) entry which is preliminary data.</text>
</comment>
<sequence length="602" mass="68980">MKRKVSNEKRPNFLIFIVDEERFPTAYENEELKKWRKENLKTQELLLQNGMEFRNHYIGSTACSPSRATLYTGQYPSLHGLTKTVGGASELFDHDIFWLDPNTVPTIGDYFRTAGYQTYWKGKWHVSVQDILFPGTHNAMPSYDPTTGVPEPKIEKLYVDANRLDNFGFSGWVGPEPHGTDPHNSASSAGIGTKGRDEVYSREVVNLIHALEEESCQKDAKPWLIVSSFLNPHDIALYGELTKHSPLYNFEIDSSVPVIPPAPTANESLLTKPTAQAIYRDTYPKTFQPTRDSLFYRQLYYSLQKQVDGEMHKVYEALKNSNFYEDTIIIFTSDHGELLGSHGGLFQKWYNAYEESIHVPFIIHNPLLFPKHQMTDMLTSHVDIFPTLLGLAHIDGDNIRKELRKDHSEVRPLVGRDLSRLLLGKTDFLRANEPVYFMTDDDVTRGSNQINFAGKPYNSVSQPNHIETVIAYLQTGKNKENELWKLSRYYDNPKFWSDAYVQDQVAEIEVQFPVDISTSISVSKIRTKTEPVPDQFELYNVTLDPYEVENLADPTNVNIETNIIQTIMTKLLEEQSKQKRLTPSSDEFPDSKLETIRQDSDD</sequence>
<dbReference type="CDD" id="cd16035">
    <property type="entry name" value="sulfatase_like"/>
    <property type="match status" value="1"/>
</dbReference>
<feature type="region of interest" description="Disordered" evidence="3">
    <location>
        <begin position="578"/>
        <end position="602"/>
    </location>
</feature>